<evidence type="ECO:0000256" key="1">
    <source>
        <dbReference type="SAM" id="SignalP"/>
    </source>
</evidence>
<reference evidence="2" key="1">
    <citation type="submission" date="2019-08" db="EMBL/GenBank/DDBJ databases">
        <title>The genome of the North American firefly Photinus pyralis.</title>
        <authorList>
            <consortium name="Photinus pyralis genome working group"/>
            <person name="Fallon T.R."/>
            <person name="Sander Lower S.E."/>
            <person name="Weng J.-K."/>
        </authorList>
    </citation>
    <scope>NUCLEOTIDE SEQUENCE</scope>
    <source>
        <strain evidence="2">TRF0915ILg1</strain>
        <tissue evidence="2">Whole body</tissue>
    </source>
</reference>
<dbReference type="OrthoDB" id="7881430at2759"/>
<protein>
    <submittedName>
        <fullName evidence="2">Uncharacterized protein</fullName>
    </submittedName>
</protein>
<dbReference type="Pfam" id="PF01395">
    <property type="entry name" value="PBP_GOBP"/>
    <property type="match status" value="1"/>
</dbReference>
<dbReference type="SUPFAM" id="SSF47565">
    <property type="entry name" value="Insect pheromone/odorant-binding proteins"/>
    <property type="match status" value="1"/>
</dbReference>
<sequence length="140" mass="15972">MAFLKFFIGSLYALCVFLPNSLGQDYLPEEVKVFLKGLHDTCVKKVGVPDDINKNYDFSNKSPEAMCYMKCIMIEGGWAGEDEVPFYDKLIDGAHPQIKAYVEHMVNSCRNIPEGTQECERTYNLFACAHQADPEHFYMP</sequence>
<gene>
    <name evidence="2" type="ORF">ILUMI_21082</name>
</gene>
<proteinExistence type="predicted"/>
<dbReference type="GO" id="GO:0005549">
    <property type="term" value="F:odorant binding"/>
    <property type="evidence" value="ECO:0007669"/>
    <property type="project" value="InterPro"/>
</dbReference>
<name>A0A8K0CF79_IGNLU</name>
<dbReference type="EMBL" id="VTPC01090039">
    <property type="protein sequence ID" value="KAF2885079.1"/>
    <property type="molecule type" value="Genomic_DNA"/>
</dbReference>
<dbReference type="SMART" id="SM00708">
    <property type="entry name" value="PhBP"/>
    <property type="match status" value="1"/>
</dbReference>
<feature type="signal peptide" evidence="1">
    <location>
        <begin position="1"/>
        <end position="23"/>
    </location>
</feature>
<dbReference type="CDD" id="cd23992">
    <property type="entry name" value="PBP_GOBP"/>
    <property type="match status" value="1"/>
</dbReference>
<keyword evidence="3" id="KW-1185">Reference proteome</keyword>
<accession>A0A8K0CF79</accession>
<dbReference type="InterPro" id="IPR036728">
    <property type="entry name" value="PBP_GOBP_sf"/>
</dbReference>
<dbReference type="Proteomes" id="UP000801492">
    <property type="component" value="Unassembled WGS sequence"/>
</dbReference>
<organism evidence="2 3">
    <name type="scientific">Ignelater luminosus</name>
    <name type="common">Cucubano</name>
    <name type="synonym">Pyrophorus luminosus</name>
    <dbReference type="NCBI Taxonomy" id="2038154"/>
    <lineage>
        <taxon>Eukaryota</taxon>
        <taxon>Metazoa</taxon>
        <taxon>Ecdysozoa</taxon>
        <taxon>Arthropoda</taxon>
        <taxon>Hexapoda</taxon>
        <taxon>Insecta</taxon>
        <taxon>Pterygota</taxon>
        <taxon>Neoptera</taxon>
        <taxon>Endopterygota</taxon>
        <taxon>Coleoptera</taxon>
        <taxon>Polyphaga</taxon>
        <taxon>Elateriformia</taxon>
        <taxon>Elateroidea</taxon>
        <taxon>Elateridae</taxon>
        <taxon>Agrypninae</taxon>
        <taxon>Pyrophorini</taxon>
        <taxon>Ignelater</taxon>
    </lineage>
</organism>
<dbReference type="AlphaFoldDB" id="A0A8K0CF79"/>
<evidence type="ECO:0000313" key="2">
    <source>
        <dbReference type="EMBL" id="KAF2885079.1"/>
    </source>
</evidence>
<evidence type="ECO:0000313" key="3">
    <source>
        <dbReference type="Proteomes" id="UP000801492"/>
    </source>
</evidence>
<comment type="caution">
    <text evidence="2">The sequence shown here is derived from an EMBL/GenBank/DDBJ whole genome shotgun (WGS) entry which is preliminary data.</text>
</comment>
<dbReference type="Gene3D" id="1.10.238.20">
    <property type="entry name" value="Pheromone/general odorant binding protein domain"/>
    <property type="match status" value="1"/>
</dbReference>
<feature type="chain" id="PRO_5035433407" evidence="1">
    <location>
        <begin position="24"/>
        <end position="140"/>
    </location>
</feature>
<keyword evidence="1" id="KW-0732">Signal</keyword>
<dbReference type="InterPro" id="IPR006170">
    <property type="entry name" value="PBP/GOBP"/>
</dbReference>